<name>A0A7C3UJ94_9EURY</name>
<gene>
    <name evidence="2" type="ORF">ENX77_01270</name>
</gene>
<dbReference type="Gene3D" id="1.10.10.10">
    <property type="entry name" value="Winged helix-like DNA-binding domain superfamily/Winged helix DNA-binding domain"/>
    <property type="match status" value="1"/>
</dbReference>
<organism evidence="2">
    <name type="scientific">Geoglobus ahangari</name>
    <dbReference type="NCBI Taxonomy" id="113653"/>
    <lineage>
        <taxon>Archaea</taxon>
        <taxon>Methanobacteriati</taxon>
        <taxon>Methanobacteriota</taxon>
        <taxon>Archaeoglobi</taxon>
        <taxon>Archaeoglobales</taxon>
        <taxon>Archaeoglobaceae</taxon>
        <taxon>Geoglobus</taxon>
    </lineage>
</organism>
<dbReference type="EMBL" id="DTPI01000007">
    <property type="protein sequence ID" value="HGE65752.1"/>
    <property type="molecule type" value="Genomic_DNA"/>
</dbReference>
<proteinExistence type="predicted"/>
<dbReference type="InterPro" id="IPR001845">
    <property type="entry name" value="HTH_ArsR_DNA-bd_dom"/>
</dbReference>
<dbReference type="AlphaFoldDB" id="A0A7C3UJ94"/>
<dbReference type="SUPFAM" id="SSF46785">
    <property type="entry name" value="Winged helix' DNA-binding domain"/>
    <property type="match status" value="1"/>
</dbReference>
<comment type="caution">
    <text evidence="2">The sequence shown here is derived from an EMBL/GenBank/DDBJ whole genome shotgun (WGS) entry which is preliminary data.</text>
</comment>
<accession>A0A7C3UJ94</accession>
<evidence type="ECO:0000313" key="2">
    <source>
        <dbReference type="EMBL" id="HGE65752.1"/>
    </source>
</evidence>
<protein>
    <submittedName>
        <fullName evidence="2">Transcriptional regulator</fullName>
    </submittedName>
</protein>
<feature type="domain" description="HTH arsR-type" evidence="1">
    <location>
        <begin position="30"/>
        <end position="73"/>
    </location>
</feature>
<evidence type="ECO:0000259" key="1">
    <source>
        <dbReference type="Pfam" id="PF01022"/>
    </source>
</evidence>
<dbReference type="InterPro" id="IPR036388">
    <property type="entry name" value="WH-like_DNA-bd_sf"/>
</dbReference>
<reference evidence="2" key="1">
    <citation type="journal article" date="2020" name="mSystems">
        <title>Genome- and Community-Level Interaction Insights into Carbon Utilization and Element Cycling Functions of Hydrothermarchaeota in Hydrothermal Sediment.</title>
        <authorList>
            <person name="Zhou Z."/>
            <person name="Liu Y."/>
            <person name="Xu W."/>
            <person name="Pan J."/>
            <person name="Luo Z.H."/>
            <person name="Li M."/>
        </authorList>
    </citation>
    <scope>NUCLEOTIDE SEQUENCE [LARGE SCALE GENOMIC DNA]</scope>
    <source>
        <strain evidence="2">SpSt-97</strain>
    </source>
</reference>
<sequence length="105" mass="11824">MHLDLVVGSPKTDGLEEIQTILKTISKNGVSKIIFCLKKSPKKFSQIMFETRLNPGVLGRHLKSLMELKVVSKNGEYYYLTEAGVSVLNILEEFKKLAEILKVSK</sequence>
<dbReference type="Pfam" id="PF01022">
    <property type="entry name" value="HTH_5"/>
    <property type="match status" value="1"/>
</dbReference>
<dbReference type="InterPro" id="IPR036390">
    <property type="entry name" value="WH_DNA-bd_sf"/>
</dbReference>